<feature type="compositionally biased region" description="Basic and acidic residues" evidence="1">
    <location>
        <begin position="127"/>
        <end position="140"/>
    </location>
</feature>
<evidence type="ECO:0000256" key="1">
    <source>
        <dbReference type="SAM" id="MobiDB-lite"/>
    </source>
</evidence>
<evidence type="ECO:0000313" key="3">
    <source>
        <dbReference type="Proteomes" id="UP000689195"/>
    </source>
</evidence>
<feature type="region of interest" description="Disordered" evidence="1">
    <location>
        <begin position="116"/>
        <end position="140"/>
    </location>
</feature>
<dbReference type="AlphaFoldDB" id="A0A8S1SRK6"/>
<proteinExistence type="predicted"/>
<protein>
    <submittedName>
        <fullName evidence="2">Uncharacterized protein</fullName>
    </submittedName>
</protein>
<accession>A0A8S1SRK6</accession>
<reference evidence="2" key="1">
    <citation type="submission" date="2021-01" db="EMBL/GenBank/DDBJ databases">
        <authorList>
            <consortium name="Genoscope - CEA"/>
            <person name="William W."/>
        </authorList>
    </citation>
    <scope>NUCLEOTIDE SEQUENCE</scope>
</reference>
<organism evidence="2 3">
    <name type="scientific">Paramecium pentaurelia</name>
    <dbReference type="NCBI Taxonomy" id="43138"/>
    <lineage>
        <taxon>Eukaryota</taxon>
        <taxon>Sar</taxon>
        <taxon>Alveolata</taxon>
        <taxon>Ciliophora</taxon>
        <taxon>Intramacronucleata</taxon>
        <taxon>Oligohymenophorea</taxon>
        <taxon>Peniculida</taxon>
        <taxon>Parameciidae</taxon>
        <taxon>Paramecium</taxon>
    </lineage>
</organism>
<keyword evidence="3" id="KW-1185">Reference proteome</keyword>
<sequence length="140" mass="16782">MENPSIALVMSSETRMKEICKLRNLILQKRYLKNGLMLFYQQFGQEISKQMRIFHCAAGISRSFDIVRTLFDFSNIYINQYREIQSIQIFIDNSLQDKMHKIKPQKVLRRIKQTRPYENPNKGFTKQLEKSNQEVMEQKQ</sequence>
<name>A0A8S1SRK6_9CILI</name>
<gene>
    <name evidence="2" type="ORF">PPENT_87.1.T0090450</name>
</gene>
<dbReference type="Proteomes" id="UP000689195">
    <property type="component" value="Unassembled WGS sequence"/>
</dbReference>
<evidence type="ECO:0000313" key="2">
    <source>
        <dbReference type="EMBL" id="CAD8141122.1"/>
    </source>
</evidence>
<comment type="caution">
    <text evidence="2">The sequence shown here is derived from an EMBL/GenBank/DDBJ whole genome shotgun (WGS) entry which is preliminary data.</text>
</comment>
<dbReference type="EMBL" id="CAJJDO010000009">
    <property type="protein sequence ID" value="CAD8141122.1"/>
    <property type="molecule type" value="Genomic_DNA"/>
</dbReference>